<reference evidence="1" key="1">
    <citation type="submission" date="2024-05" db="EMBL/GenBank/DDBJ databases">
        <title>Defense systems in Pseudomonas aeruginosa.</title>
        <authorList>
            <person name="van den Berg D.F."/>
            <person name="Costa R.A."/>
        </authorList>
    </citation>
    <scope>NUCLEOTIDE SEQUENCE</scope>
</reference>
<proteinExistence type="predicted"/>
<organism evidence="1">
    <name type="scientific">Pseudomonas phage vB_PaeP_FBPa42</name>
    <dbReference type="NCBI Taxonomy" id="3231240"/>
    <lineage>
        <taxon>Viruses</taxon>
    </lineage>
</organism>
<evidence type="ECO:0000313" key="1">
    <source>
        <dbReference type="EMBL" id="XCN26780.1"/>
    </source>
</evidence>
<protein>
    <submittedName>
        <fullName evidence="1">Uncharacterized protein</fullName>
    </submittedName>
</protein>
<sequence length="44" mass="5542">MTPREMLIERRSRQKEKREACALNAKWRPGYFWERFERLVREGM</sequence>
<dbReference type="EMBL" id="PP813864">
    <property type="protein sequence ID" value="XCN26780.1"/>
    <property type="molecule type" value="Genomic_DNA"/>
</dbReference>
<accession>A0AAU8KVE7</accession>
<name>A0AAU8KVE7_9VIRU</name>